<evidence type="ECO:0000313" key="2">
    <source>
        <dbReference type="Proteomes" id="UP000515135"/>
    </source>
</evidence>
<feature type="compositionally biased region" description="Low complexity" evidence="1">
    <location>
        <begin position="121"/>
        <end position="130"/>
    </location>
</feature>
<dbReference type="AlphaFoldDB" id="A0A6P4YCT4"/>
<feature type="compositionally biased region" description="Pro residues" evidence="1">
    <location>
        <begin position="62"/>
        <end position="76"/>
    </location>
</feature>
<keyword evidence="2" id="KW-1185">Reference proteome</keyword>
<gene>
    <name evidence="3" type="primary">LOC109468431</name>
</gene>
<feature type="compositionally biased region" description="Basic residues" evidence="1">
    <location>
        <begin position="231"/>
        <end position="246"/>
    </location>
</feature>
<feature type="compositionally biased region" description="Basic and acidic residues" evidence="1">
    <location>
        <begin position="221"/>
        <end position="230"/>
    </location>
</feature>
<dbReference type="RefSeq" id="XP_019622238.1">
    <property type="nucleotide sequence ID" value="XM_019766679.1"/>
</dbReference>
<dbReference type="OrthoDB" id="10466349at2759"/>
<evidence type="ECO:0000256" key="1">
    <source>
        <dbReference type="SAM" id="MobiDB-lite"/>
    </source>
</evidence>
<feature type="region of interest" description="Disordered" evidence="1">
    <location>
        <begin position="20"/>
        <end position="246"/>
    </location>
</feature>
<accession>A0A6P4YCT4</accession>
<feature type="compositionally biased region" description="Basic residues" evidence="1">
    <location>
        <begin position="95"/>
        <end position="104"/>
    </location>
</feature>
<sequence length="246" mass="26450">MAPKVDFAFGFGTFDPLLLPPPLIPLPQDKGLPPPPSASLAPTPAPVPPASDALLDDHPPQGLAPPLIPLPPPLTPPAALAADPDYDPRNDGPRRPVRHNRTRRLALFISERPVMSEEESSQGSLSTSVSGPDEASDEAGDERPMLRQPANLDAVGDERPMLRQPINLDAVGDERPMLRQPANLDAVYPDTDGSSAHLSSPDPDDVARSCAADVLSPTPRATRDASDTPRSRPHHPPWKRRRPAQY</sequence>
<feature type="compositionally biased region" description="Pro residues" evidence="1">
    <location>
        <begin position="32"/>
        <end position="49"/>
    </location>
</feature>
<reference evidence="3" key="1">
    <citation type="submission" date="2025-08" db="UniProtKB">
        <authorList>
            <consortium name="RefSeq"/>
        </authorList>
    </citation>
    <scope>IDENTIFICATION</scope>
    <source>
        <tissue evidence="3">Gonad</tissue>
    </source>
</reference>
<name>A0A6P4YCT4_BRABE</name>
<dbReference type="KEGG" id="bbel:109468431"/>
<dbReference type="Proteomes" id="UP000515135">
    <property type="component" value="Unplaced"/>
</dbReference>
<organism evidence="2 3">
    <name type="scientific">Branchiostoma belcheri</name>
    <name type="common">Amphioxus</name>
    <dbReference type="NCBI Taxonomy" id="7741"/>
    <lineage>
        <taxon>Eukaryota</taxon>
        <taxon>Metazoa</taxon>
        <taxon>Chordata</taxon>
        <taxon>Cephalochordata</taxon>
        <taxon>Leptocardii</taxon>
        <taxon>Amphioxiformes</taxon>
        <taxon>Branchiostomatidae</taxon>
        <taxon>Branchiostoma</taxon>
    </lineage>
</organism>
<evidence type="ECO:0000313" key="3">
    <source>
        <dbReference type="RefSeq" id="XP_019622238.1"/>
    </source>
</evidence>
<dbReference type="GeneID" id="109468431"/>
<protein>
    <submittedName>
        <fullName evidence="3">Wiskott-Aldrich syndrome protein family member 2-like</fullName>
    </submittedName>
</protein>
<proteinExistence type="predicted"/>